<accession>A0ABP3IW76</accession>
<dbReference type="SMART" id="SM00530">
    <property type="entry name" value="HTH_XRE"/>
    <property type="match status" value="1"/>
</dbReference>
<dbReference type="PROSITE" id="PS50943">
    <property type="entry name" value="HTH_CROC1"/>
    <property type="match status" value="1"/>
</dbReference>
<evidence type="ECO:0000313" key="2">
    <source>
        <dbReference type="EMBL" id="GAA0425163.1"/>
    </source>
</evidence>
<dbReference type="EMBL" id="BAAABX010000057">
    <property type="protein sequence ID" value="GAA0425163.1"/>
    <property type="molecule type" value="Genomic_DNA"/>
</dbReference>
<dbReference type="Pfam" id="PF19054">
    <property type="entry name" value="DUF5753"/>
    <property type="match status" value="1"/>
</dbReference>
<dbReference type="InterPro" id="IPR043917">
    <property type="entry name" value="DUF5753"/>
</dbReference>
<dbReference type="InterPro" id="IPR001387">
    <property type="entry name" value="Cro/C1-type_HTH"/>
</dbReference>
<proteinExistence type="predicted"/>
<gene>
    <name evidence="2" type="ORF">GCM10010357_53340</name>
</gene>
<evidence type="ECO:0000259" key="1">
    <source>
        <dbReference type="PROSITE" id="PS50943"/>
    </source>
</evidence>
<dbReference type="CDD" id="cd00093">
    <property type="entry name" value="HTH_XRE"/>
    <property type="match status" value="1"/>
</dbReference>
<sequence length="273" mass="30794">MPAPKRNEPTNLNEWFGRKIRELREALGWTQARLGEEVNLSGGRIAQFERAEDVPPKDITELLDKALGAGGLLMELRPLLTRSWEEKWPEDICDIEEQATRIQQFNYTIPAFFQTPEYAMALLGAGVPFVGGDLAEKVKLRLSRRDVVDGLSHPWLRCVVDESALYRAVCPPDIMRAQLLHLLKECEEPRVTVQVLPFANSRMVVPGMGLATIWTLSDGRTLAYQETVDSGYFVTKPSVVSLYTSLFDQFQADALPTDASLALIRRVLEDRYS</sequence>
<feature type="domain" description="HTH cro/C1-type" evidence="1">
    <location>
        <begin position="20"/>
        <end position="73"/>
    </location>
</feature>
<evidence type="ECO:0000313" key="3">
    <source>
        <dbReference type="Proteomes" id="UP001500879"/>
    </source>
</evidence>
<name>A0ABP3IW76_9ACTN</name>
<dbReference type="SUPFAM" id="SSF47413">
    <property type="entry name" value="lambda repressor-like DNA-binding domains"/>
    <property type="match status" value="1"/>
</dbReference>
<protein>
    <submittedName>
        <fullName evidence="2">Helix-turn-helix transcriptional regulator</fullName>
    </submittedName>
</protein>
<dbReference type="Pfam" id="PF13560">
    <property type="entry name" value="HTH_31"/>
    <property type="match status" value="1"/>
</dbReference>
<dbReference type="Proteomes" id="UP001500879">
    <property type="component" value="Unassembled WGS sequence"/>
</dbReference>
<reference evidence="3" key="1">
    <citation type="journal article" date="2019" name="Int. J. Syst. Evol. Microbiol.">
        <title>The Global Catalogue of Microorganisms (GCM) 10K type strain sequencing project: providing services to taxonomists for standard genome sequencing and annotation.</title>
        <authorList>
            <consortium name="The Broad Institute Genomics Platform"/>
            <consortium name="The Broad Institute Genome Sequencing Center for Infectious Disease"/>
            <person name="Wu L."/>
            <person name="Ma J."/>
        </authorList>
    </citation>
    <scope>NUCLEOTIDE SEQUENCE [LARGE SCALE GENOMIC DNA]</scope>
    <source>
        <strain evidence="3">JCM 4788</strain>
    </source>
</reference>
<dbReference type="Gene3D" id="1.10.260.40">
    <property type="entry name" value="lambda repressor-like DNA-binding domains"/>
    <property type="match status" value="1"/>
</dbReference>
<organism evidence="2 3">
    <name type="scientific">Streptomyces luteireticuli</name>
    <dbReference type="NCBI Taxonomy" id="173858"/>
    <lineage>
        <taxon>Bacteria</taxon>
        <taxon>Bacillati</taxon>
        <taxon>Actinomycetota</taxon>
        <taxon>Actinomycetes</taxon>
        <taxon>Kitasatosporales</taxon>
        <taxon>Streptomycetaceae</taxon>
        <taxon>Streptomyces</taxon>
    </lineage>
</organism>
<keyword evidence="3" id="KW-1185">Reference proteome</keyword>
<dbReference type="InterPro" id="IPR010982">
    <property type="entry name" value="Lambda_DNA-bd_dom_sf"/>
</dbReference>
<dbReference type="RefSeq" id="WP_344029408.1">
    <property type="nucleotide sequence ID" value="NZ_BAAABX010000057.1"/>
</dbReference>
<comment type="caution">
    <text evidence="2">The sequence shown here is derived from an EMBL/GenBank/DDBJ whole genome shotgun (WGS) entry which is preliminary data.</text>
</comment>